<dbReference type="STRING" id="1159016.SAMN02927937_02318"/>
<evidence type="ECO:0000313" key="2">
    <source>
        <dbReference type="Proteomes" id="UP000199634"/>
    </source>
</evidence>
<dbReference type="OrthoDB" id="711771at2"/>
<proteinExistence type="predicted"/>
<dbReference type="RefSeq" id="WP_002993146.1">
    <property type="nucleotide sequence ID" value="NZ_FNXE01000036.1"/>
</dbReference>
<protein>
    <submittedName>
        <fullName evidence="1">Uncharacterized protein</fullName>
    </submittedName>
</protein>
<organism evidence="1 2">
    <name type="scientific">Paenimyroides marinum</name>
    <dbReference type="NCBI Taxonomy" id="1159016"/>
    <lineage>
        <taxon>Bacteria</taxon>
        <taxon>Pseudomonadati</taxon>
        <taxon>Bacteroidota</taxon>
        <taxon>Flavobacteriia</taxon>
        <taxon>Flavobacteriales</taxon>
        <taxon>Flavobacteriaceae</taxon>
        <taxon>Paenimyroides</taxon>
    </lineage>
</organism>
<reference evidence="2" key="1">
    <citation type="submission" date="2016-10" db="EMBL/GenBank/DDBJ databases">
        <authorList>
            <person name="Varghese N."/>
            <person name="Submissions S."/>
        </authorList>
    </citation>
    <scope>NUCLEOTIDE SEQUENCE [LARGE SCALE GENOMIC DNA]</scope>
    <source>
        <strain evidence="2">CGMCC 1.10825</strain>
    </source>
</reference>
<dbReference type="Proteomes" id="UP000199634">
    <property type="component" value="Unassembled WGS sequence"/>
</dbReference>
<dbReference type="GeneID" id="95427844"/>
<gene>
    <name evidence="1" type="ORF">SAMN02927937_02318</name>
</gene>
<accession>A0A1H6MAP3</accession>
<evidence type="ECO:0000313" key="1">
    <source>
        <dbReference type="EMBL" id="SEH94680.1"/>
    </source>
</evidence>
<dbReference type="AlphaFoldDB" id="A0A1H6MAP3"/>
<name>A0A1H6MAP3_9FLAO</name>
<sequence>METTDRITKETDLEKFCRERFKHLTNAQLVARVNGLPDFGWDDEGVELRRRHRVSNGAFDYAFNHNTMVILKDD</sequence>
<dbReference type="EMBL" id="FNXE01000036">
    <property type="protein sequence ID" value="SEH94680.1"/>
    <property type="molecule type" value="Genomic_DNA"/>
</dbReference>
<keyword evidence="2" id="KW-1185">Reference proteome</keyword>